<dbReference type="RefSeq" id="WP_091190500.1">
    <property type="nucleotide sequence ID" value="NZ_FOVE01000002.1"/>
</dbReference>
<dbReference type="Proteomes" id="UP000242869">
    <property type="component" value="Unassembled WGS sequence"/>
</dbReference>
<proteinExistence type="predicted"/>
<organism evidence="1 2">
    <name type="scientific">Formivibrio citricus</name>
    <dbReference type="NCBI Taxonomy" id="83765"/>
    <lineage>
        <taxon>Bacteria</taxon>
        <taxon>Pseudomonadati</taxon>
        <taxon>Pseudomonadota</taxon>
        <taxon>Betaproteobacteria</taxon>
        <taxon>Neisseriales</taxon>
        <taxon>Chitinibacteraceae</taxon>
        <taxon>Formivibrio</taxon>
    </lineage>
</organism>
<gene>
    <name evidence="1" type="ORF">SAMN05660284_00398</name>
</gene>
<dbReference type="EMBL" id="FOVE01000002">
    <property type="protein sequence ID" value="SFN05040.1"/>
    <property type="molecule type" value="Genomic_DNA"/>
</dbReference>
<accession>A0A1I4VV34</accession>
<keyword evidence="2" id="KW-1185">Reference proteome</keyword>
<evidence type="ECO:0000313" key="2">
    <source>
        <dbReference type="Proteomes" id="UP000242869"/>
    </source>
</evidence>
<name>A0A1I4VV34_9NEIS</name>
<evidence type="ECO:0000313" key="1">
    <source>
        <dbReference type="EMBL" id="SFN05040.1"/>
    </source>
</evidence>
<reference evidence="2" key="1">
    <citation type="submission" date="2016-10" db="EMBL/GenBank/DDBJ databases">
        <authorList>
            <person name="Varghese N."/>
            <person name="Submissions S."/>
        </authorList>
    </citation>
    <scope>NUCLEOTIDE SEQUENCE [LARGE SCALE GENOMIC DNA]</scope>
    <source>
        <strain evidence="2">DSM 6150</strain>
    </source>
</reference>
<protein>
    <submittedName>
        <fullName evidence="1">Uncharacterized protein</fullName>
    </submittedName>
</protein>
<dbReference type="STRING" id="83765.SAMN05660284_00398"/>
<sequence>MFSLTREMALQIQELHIRYYADRYPGGEPALRAALAPMTYADQLRPGVRYAYKHVNAHIPRAQAIDALICGAAK</sequence>
<dbReference type="AlphaFoldDB" id="A0A1I4VV34"/>